<evidence type="ECO:0000313" key="5">
    <source>
        <dbReference type="EMBL" id="MVT45168.1"/>
    </source>
</evidence>
<dbReference type="InterPro" id="IPR038142">
    <property type="entry name" value="Cytochrome_P460_sp"/>
</dbReference>
<dbReference type="EMBL" id="WRXO01000017">
    <property type="protein sequence ID" value="MVT45168.1"/>
    <property type="molecule type" value="Genomic_DNA"/>
</dbReference>
<dbReference type="GO" id="GO:0009055">
    <property type="term" value="F:electron transfer activity"/>
    <property type="evidence" value="ECO:0007669"/>
    <property type="project" value="InterPro"/>
</dbReference>
<keyword evidence="1 3" id="KW-0479">Metal-binding</keyword>
<keyword evidence="3" id="KW-0349">Heme</keyword>
<sequence>MSKRKWLLGLLFLLICFTGIQFIRPEIKNPPVTADIQAPDDVKKILKKSCYDCHSNETELKWFDQIAPAYWLVADHVKEGREDLNFSNWDSLAPGDKKGSLFLSMNQILFKEMPLSDYTMLHPEAKISDNDITILKNYLISLTPVKTSDSARFSAAEKQYNDWINKAAIAVNPALNGIEFIKGYGQWKAISTTDRFDNSTLRVIFGNAIAVKAIEEHHTNPWPDGTTFAKVAWEQLVDADSVVHAGEFKQVEFMIKDADKYKKTKGWGWARWKGMDLKPYGKTVLFANECVSCHKPLKDNDYVFTTPLALETDTLLQWKVISTRVDKQHKTMSTLYANDIAYQYARTRGDSNYPAQAQLTLVTWNQQSDAHWFGANTPAQVKSVELVKFDPAPGYKVIKGTPERDNMNAMIHQRLSVTAE</sequence>
<dbReference type="CDD" id="cd20753">
    <property type="entry name" value="cyt_P460_Mc-like"/>
    <property type="match status" value="1"/>
</dbReference>
<evidence type="ECO:0000256" key="1">
    <source>
        <dbReference type="ARBA" id="ARBA00022723"/>
    </source>
</evidence>
<dbReference type="RefSeq" id="WP_157303953.1">
    <property type="nucleotide sequence ID" value="NZ_BAAAZB010000027.1"/>
</dbReference>
<reference evidence="5 6" key="1">
    <citation type="submission" date="2019-12" db="EMBL/GenBank/DDBJ databases">
        <title>The draft genomic sequence of strain Chitinophaga oryziterrae JCM 16595.</title>
        <authorList>
            <person name="Zhang X."/>
        </authorList>
    </citation>
    <scope>NUCLEOTIDE SEQUENCE [LARGE SCALE GENOMIC DNA]</scope>
    <source>
        <strain evidence="5 6">JCM 16595</strain>
    </source>
</reference>
<evidence type="ECO:0000256" key="2">
    <source>
        <dbReference type="ARBA" id="ARBA00023004"/>
    </source>
</evidence>
<evidence type="ECO:0000313" key="6">
    <source>
        <dbReference type="Proteomes" id="UP000468388"/>
    </source>
</evidence>
<name>A0A6N8JLN8_9BACT</name>
<dbReference type="OrthoDB" id="196738at2"/>
<dbReference type="InterPro" id="IPR025992">
    <property type="entry name" value="Haem-bd"/>
</dbReference>
<dbReference type="Proteomes" id="UP000468388">
    <property type="component" value="Unassembled WGS sequence"/>
</dbReference>
<gene>
    <name evidence="5" type="ORF">GO495_31560</name>
</gene>
<proteinExistence type="predicted"/>
<feature type="domain" description="Cytochrome c" evidence="4">
    <location>
        <begin position="34"/>
        <end position="143"/>
    </location>
</feature>
<dbReference type="AlphaFoldDB" id="A0A6N8JLN8"/>
<evidence type="ECO:0000256" key="3">
    <source>
        <dbReference type="PROSITE-ProRule" id="PRU00433"/>
    </source>
</evidence>
<dbReference type="Pfam" id="PF16694">
    <property type="entry name" value="Cytochrome_P460"/>
    <property type="match status" value="1"/>
</dbReference>
<comment type="caution">
    <text evidence="5">The sequence shown here is derived from an EMBL/GenBank/DDBJ whole genome shotgun (WGS) entry which is preliminary data.</text>
</comment>
<protein>
    <submittedName>
        <fullName evidence="5">Cytochrome P460</fullName>
    </submittedName>
</protein>
<organism evidence="5 6">
    <name type="scientific">Chitinophaga oryziterrae</name>
    <dbReference type="NCBI Taxonomy" id="1031224"/>
    <lineage>
        <taxon>Bacteria</taxon>
        <taxon>Pseudomonadati</taxon>
        <taxon>Bacteroidota</taxon>
        <taxon>Chitinophagia</taxon>
        <taxon>Chitinophagales</taxon>
        <taxon>Chitinophagaceae</taxon>
        <taxon>Chitinophaga</taxon>
    </lineage>
</organism>
<keyword evidence="2 3" id="KW-0408">Iron</keyword>
<dbReference type="InterPro" id="IPR009056">
    <property type="entry name" value="Cyt_c-like_dom"/>
</dbReference>
<dbReference type="SMART" id="SM01235">
    <property type="entry name" value="Haem_bd"/>
    <property type="match status" value="1"/>
</dbReference>
<evidence type="ECO:0000259" key="4">
    <source>
        <dbReference type="PROSITE" id="PS51007"/>
    </source>
</evidence>
<keyword evidence="6" id="KW-1185">Reference proteome</keyword>
<dbReference type="PROSITE" id="PS51007">
    <property type="entry name" value="CYTC"/>
    <property type="match status" value="1"/>
</dbReference>
<dbReference type="InterPro" id="IPR032033">
    <property type="entry name" value="Cytochrome_P460"/>
</dbReference>
<dbReference type="Pfam" id="PF14376">
    <property type="entry name" value="Haem_bd"/>
    <property type="match status" value="1"/>
</dbReference>
<dbReference type="GO" id="GO:0020037">
    <property type="term" value="F:heme binding"/>
    <property type="evidence" value="ECO:0007669"/>
    <property type="project" value="InterPro"/>
</dbReference>
<dbReference type="GO" id="GO:0046872">
    <property type="term" value="F:metal ion binding"/>
    <property type="evidence" value="ECO:0007669"/>
    <property type="project" value="UniProtKB-KW"/>
</dbReference>
<dbReference type="Gene3D" id="3.50.70.20">
    <property type="entry name" value="Cytochrome P460"/>
    <property type="match status" value="1"/>
</dbReference>
<accession>A0A6N8JLN8</accession>